<dbReference type="Gene3D" id="3.60.15.10">
    <property type="entry name" value="Ribonuclease Z/Hydroxyacylglutathione hydrolase-like"/>
    <property type="match status" value="1"/>
</dbReference>
<keyword evidence="1" id="KW-0378">Hydrolase</keyword>
<dbReference type="PANTHER" id="PTHR36142">
    <property type="entry name" value="METALLO-HYDROLASE/OXIDOREDUCTASE SUPERFAMILY PROTEIN"/>
    <property type="match status" value="1"/>
</dbReference>
<organism evidence="1 2">
    <name type="scientific">SAR86 cluster bacterium</name>
    <dbReference type="NCBI Taxonomy" id="2030880"/>
    <lineage>
        <taxon>Bacteria</taxon>
        <taxon>Pseudomonadati</taxon>
        <taxon>Pseudomonadota</taxon>
        <taxon>Gammaproteobacteria</taxon>
        <taxon>SAR86 cluster</taxon>
    </lineage>
</organism>
<proteinExistence type="predicted"/>
<name>A0A520N707_9GAMM</name>
<dbReference type="InterPro" id="IPR036866">
    <property type="entry name" value="RibonucZ/Hydroxyglut_hydro"/>
</dbReference>
<evidence type="ECO:0000313" key="1">
    <source>
        <dbReference type="EMBL" id="RZO29270.1"/>
    </source>
</evidence>
<accession>A0A520N707</accession>
<protein>
    <submittedName>
        <fullName evidence="1">MBL fold metallo-hydrolase</fullName>
    </submittedName>
</protein>
<dbReference type="Pfam" id="PF13483">
    <property type="entry name" value="Lactamase_B_3"/>
    <property type="match status" value="1"/>
</dbReference>
<sequence>MKIIKADNYQTWYIEENNQALLIDPWLSNKLKPDKSFFIQREKENVIYISNDQIKKVKAIIITAPFDDHLHLESIEKLSSKLPIYTSKIVKKILSKRNVKNPIYLLDKKGTEICSIKVKSLPTSYPYFSSTFSIIFEDKKSKRIFHEGHIVNFNYIKHHNIKADVAILTAEEVKLFGVITLGMDYKETLKACNILSATNLFITGSNPGNTKGFISKFLRIKPLKNNELGKKLNLYHKAGATLDLNNSFD</sequence>
<reference evidence="1 2" key="1">
    <citation type="submission" date="2019-02" db="EMBL/GenBank/DDBJ databases">
        <title>Prokaryotic population dynamics and viral predation in marine succession experiment using metagenomics: the confinement effect.</title>
        <authorList>
            <person name="Haro-Moreno J.M."/>
            <person name="Rodriguez-Valera F."/>
            <person name="Lopez-Perez M."/>
        </authorList>
    </citation>
    <scope>NUCLEOTIDE SEQUENCE [LARGE SCALE GENOMIC DNA]</scope>
    <source>
        <strain evidence="1">MED-G164</strain>
    </source>
</reference>
<dbReference type="GO" id="GO:0016787">
    <property type="term" value="F:hydrolase activity"/>
    <property type="evidence" value="ECO:0007669"/>
    <property type="project" value="UniProtKB-KW"/>
</dbReference>
<evidence type="ECO:0000313" key="2">
    <source>
        <dbReference type="Proteomes" id="UP000315283"/>
    </source>
</evidence>
<dbReference type="SUPFAM" id="SSF56281">
    <property type="entry name" value="Metallo-hydrolase/oxidoreductase"/>
    <property type="match status" value="1"/>
</dbReference>
<dbReference type="EMBL" id="SHBJ01000001">
    <property type="protein sequence ID" value="RZO29270.1"/>
    <property type="molecule type" value="Genomic_DNA"/>
</dbReference>
<gene>
    <name evidence="1" type="ORF">EVA97_00060</name>
</gene>
<dbReference type="AlphaFoldDB" id="A0A520N707"/>
<comment type="caution">
    <text evidence="1">The sequence shown here is derived from an EMBL/GenBank/DDBJ whole genome shotgun (WGS) entry which is preliminary data.</text>
</comment>
<dbReference type="Proteomes" id="UP000315283">
    <property type="component" value="Unassembled WGS sequence"/>
</dbReference>
<dbReference type="PANTHER" id="PTHR36142:SF2">
    <property type="entry name" value="METALLO-HYDROLASE_OXIDOREDUCTASE SUPERFAMILY PROTEIN"/>
    <property type="match status" value="1"/>
</dbReference>